<keyword evidence="3" id="KW-1185">Reference proteome</keyword>
<evidence type="ECO:0000256" key="1">
    <source>
        <dbReference type="SAM" id="MobiDB-lite"/>
    </source>
</evidence>
<dbReference type="EMBL" id="JANTEZ010000013">
    <property type="protein sequence ID" value="MCS5716470.1"/>
    <property type="molecule type" value="Genomic_DNA"/>
</dbReference>
<sequence length="93" mass="9985">MNPFDADGLWMKARLLINRALDPQRDFEEQAFWACAALELVGKAALAHVSPLLVANPNDDGKSLLVATGAVGSTDATQQRKNRSSGTRASAYL</sequence>
<proteinExistence type="predicted"/>
<dbReference type="Proteomes" id="UP001165580">
    <property type="component" value="Unassembled WGS sequence"/>
</dbReference>
<gene>
    <name evidence="2" type="ORF">NVV95_18130</name>
</gene>
<reference evidence="2" key="1">
    <citation type="submission" date="2022-08" db="EMBL/GenBank/DDBJ databases">
        <authorList>
            <person name="Deng Y."/>
            <person name="Han X.-F."/>
            <person name="Zhang Y.-Q."/>
        </authorList>
    </citation>
    <scope>NUCLEOTIDE SEQUENCE</scope>
    <source>
        <strain evidence="2">CPCC 205716</strain>
    </source>
</reference>
<accession>A0ABT2GJS8</accession>
<name>A0ABT2GJS8_9MICO</name>
<organism evidence="2 3">
    <name type="scientific">Herbiconiux gentiana</name>
    <dbReference type="NCBI Taxonomy" id="2970912"/>
    <lineage>
        <taxon>Bacteria</taxon>
        <taxon>Bacillati</taxon>
        <taxon>Actinomycetota</taxon>
        <taxon>Actinomycetes</taxon>
        <taxon>Micrococcales</taxon>
        <taxon>Microbacteriaceae</taxon>
        <taxon>Herbiconiux</taxon>
    </lineage>
</organism>
<evidence type="ECO:0000313" key="3">
    <source>
        <dbReference type="Proteomes" id="UP001165580"/>
    </source>
</evidence>
<evidence type="ECO:0000313" key="2">
    <source>
        <dbReference type="EMBL" id="MCS5716470.1"/>
    </source>
</evidence>
<evidence type="ECO:0008006" key="4">
    <source>
        <dbReference type="Google" id="ProtNLM"/>
    </source>
</evidence>
<comment type="caution">
    <text evidence="2">The sequence shown here is derived from an EMBL/GenBank/DDBJ whole genome shotgun (WGS) entry which is preliminary data.</text>
</comment>
<feature type="compositionally biased region" description="Polar residues" evidence="1">
    <location>
        <begin position="74"/>
        <end position="93"/>
    </location>
</feature>
<dbReference type="RefSeq" id="WP_259487987.1">
    <property type="nucleotide sequence ID" value="NZ_JANTEZ010000013.1"/>
</dbReference>
<feature type="region of interest" description="Disordered" evidence="1">
    <location>
        <begin position="72"/>
        <end position="93"/>
    </location>
</feature>
<protein>
    <recommendedName>
        <fullName evidence="4">HEPN domain-containing protein</fullName>
    </recommendedName>
</protein>